<dbReference type="EMBL" id="CP019344">
    <property type="protein sequence ID" value="ARN76778.1"/>
    <property type="molecule type" value="Genomic_DNA"/>
</dbReference>
<evidence type="ECO:0000313" key="2">
    <source>
        <dbReference type="EMBL" id="ARN76778.1"/>
    </source>
</evidence>
<reference evidence="2 3" key="1">
    <citation type="submission" date="2016-11" db="EMBL/GenBank/DDBJ databases">
        <title>Trade-off between light-utilization and light-protection in marine flavobacteria.</title>
        <authorList>
            <person name="Kumagai Y."/>
        </authorList>
    </citation>
    <scope>NUCLEOTIDE SEQUENCE [LARGE SCALE GENOMIC DNA]</scope>
    <source>
        <strain evidence="2 3">JCM 13191</strain>
    </source>
</reference>
<proteinExistence type="predicted"/>
<organism evidence="2 3">
    <name type="scientific">Nonlabens spongiae</name>
    <dbReference type="NCBI Taxonomy" id="331648"/>
    <lineage>
        <taxon>Bacteria</taxon>
        <taxon>Pseudomonadati</taxon>
        <taxon>Bacteroidota</taxon>
        <taxon>Flavobacteriia</taxon>
        <taxon>Flavobacteriales</taxon>
        <taxon>Flavobacteriaceae</taxon>
        <taxon>Nonlabens</taxon>
    </lineage>
</organism>
<dbReference type="STRING" id="331648.BST97_01485"/>
<evidence type="ECO:0008006" key="4">
    <source>
        <dbReference type="Google" id="ProtNLM"/>
    </source>
</evidence>
<evidence type="ECO:0000256" key="1">
    <source>
        <dbReference type="SAM" id="SignalP"/>
    </source>
</evidence>
<sequence length="201" mass="23780">MSSFQKVILVMLLMILTSCGSSQFSKEYIEKYDTGEPNLLNDFHNLRDDSYYVPYLNRDLTFIQFNGTASTFYTGKAMFDNHDTWSKFYFDNDQNREFILWREVIITRDRTPVNIITSGDENPYTTKASFAAFDMKGNDLLVAGSSYRQELIEEMAALIRQNNEENKEFYKRYWAARDPRIFEIMLKEGKFDPEPKFDMNR</sequence>
<gene>
    <name evidence="2" type="ORF">BST97_01485</name>
</gene>
<dbReference type="Proteomes" id="UP000193431">
    <property type="component" value="Chromosome"/>
</dbReference>
<dbReference type="AlphaFoldDB" id="A0A1W6MGP9"/>
<feature type="signal peptide" evidence="1">
    <location>
        <begin position="1"/>
        <end position="23"/>
    </location>
</feature>
<keyword evidence="3" id="KW-1185">Reference proteome</keyword>
<protein>
    <recommendedName>
        <fullName evidence="4">DUF4825 domain-containing protein</fullName>
    </recommendedName>
</protein>
<dbReference type="PROSITE" id="PS51257">
    <property type="entry name" value="PROKAR_LIPOPROTEIN"/>
    <property type="match status" value="1"/>
</dbReference>
<keyword evidence="1" id="KW-0732">Signal</keyword>
<accession>A0A1W6MGP9</accession>
<evidence type="ECO:0000313" key="3">
    <source>
        <dbReference type="Proteomes" id="UP000193431"/>
    </source>
</evidence>
<name>A0A1W6MGP9_9FLAO</name>
<feature type="chain" id="PRO_5013320783" description="DUF4825 domain-containing protein" evidence="1">
    <location>
        <begin position="24"/>
        <end position="201"/>
    </location>
</feature>